<feature type="transmembrane region" description="Helical" evidence="1">
    <location>
        <begin position="452"/>
        <end position="472"/>
    </location>
</feature>
<sequence>MNHSTVSGAKSRRSGRISRFARAALAIALAIGGAGIAVAGTSSAAQAAPGDPNLPYNITFVWKLGPGASADNPFASPQTLVTSGSDANNPNFMPAFDYECGFTYQMDRYRIETAEDQALVDEYRTSKTLTKATDVRVGMQWEALYRAQFDTRYFSFDETHQTCGAKPVAPAVTQAVCTAPGQSTLPTVTPAKTEGIDYAVTGDVVAGGTVTVTATPQANYTLEDADGWTKNSDGTATQTITLDKVDCTENAVPVVPEVTQAECAAPGQSTTPTVKVPSTPGIDYEIDGTPAAGGTTVEVKTGSTITVTATAKDGYRLGDAPGWTRTATGATTTVKTTTPDCNEAVTPVLPKVTGAECVPGGDIKAPTVTLVKTTGITYTLNGTPKAGGQVTITAAPEKGYTLGNAEKFEPQADGTAVATVSFGTPQCAQTPPAKPSTPTGKGELAVTGANDFGPAGIGAIALLVGGAAAIALSRRKAVKA</sequence>
<gene>
    <name evidence="4" type="ORF">JD292_00265</name>
</gene>
<feature type="chain" id="PRO_5036727653" description="Bacterial repeat domain-containing protein" evidence="2">
    <location>
        <begin position="48"/>
        <end position="480"/>
    </location>
</feature>
<dbReference type="RefSeq" id="WP_200130741.1">
    <property type="nucleotide sequence ID" value="NZ_JAEHOI010000001.1"/>
</dbReference>
<name>A0A934QAX0_9MICO</name>
<evidence type="ECO:0000259" key="3">
    <source>
        <dbReference type="Pfam" id="PF18998"/>
    </source>
</evidence>
<feature type="signal peptide" evidence="2">
    <location>
        <begin position="1"/>
        <end position="47"/>
    </location>
</feature>
<feature type="domain" description="Bacterial repeat" evidence="3">
    <location>
        <begin position="288"/>
        <end position="346"/>
    </location>
</feature>
<dbReference type="InterPro" id="IPR044060">
    <property type="entry name" value="Bacterial_rp_domain"/>
</dbReference>
<dbReference type="AlphaFoldDB" id="A0A934QAX0"/>
<dbReference type="Pfam" id="PF18998">
    <property type="entry name" value="Flg_new_2"/>
    <property type="match status" value="3"/>
</dbReference>
<keyword evidence="1" id="KW-0812">Transmembrane</keyword>
<keyword evidence="5" id="KW-1185">Reference proteome</keyword>
<dbReference type="EMBL" id="JAEHOI010000001">
    <property type="protein sequence ID" value="MBK0420520.1"/>
    <property type="molecule type" value="Genomic_DNA"/>
</dbReference>
<feature type="domain" description="Bacterial repeat" evidence="3">
    <location>
        <begin position="367"/>
        <end position="402"/>
    </location>
</feature>
<accession>A0A934QAX0</accession>
<evidence type="ECO:0000313" key="4">
    <source>
        <dbReference type="EMBL" id="MBK0420520.1"/>
    </source>
</evidence>
<comment type="caution">
    <text evidence="4">The sequence shown here is derived from an EMBL/GenBank/DDBJ whole genome shotgun (WGS) entry which is preliminary data.</text>
</comment>
<dbReference type="Proteomes" id="UP000618733">
    <property type="component" value="Unassembled WGS sequence"/>
</dbReference>
<keyword evidence="1" id="KW-1133">Transmembrane helix</keyword>
<evidence type="ECO:0000256" key="2">
    <source>
        <dbReference type="SAM" id="SignalP"/>
    </source>
</evidence>
<evidence type="ECO:0000313" key="5">
    <source>
        <dbReference type="Proteomes" id="UP000618733"/>
    </source>
</evidence>
<keyword evidence="1" id="KW-0472">Membrane</keyword>
<feature type="domain" description="Bacterial repeat" evidence="3">
    <location>
        <begin position="199"/>
        <end position="239"/>
    </location>
</feature>
<proteinExistence type="predicted"/>
<reference evidence="4" key="1">
    <citation type="submission" date="2020-12" db="EMBL/GenBank/DDBJ databases">
        <title>Leucobacter sp. CAS2, isolated from Chromium sludge.</title>
        <authorList>
            <person name="Xu Z."/>
        </authorList>
    </citation>
    <scope>NUCLEOTIDE SEQUENCE</scope>
    <source>
        <strain evidence="4">CSA2</strain>
    </source>
</reference>
<keyword evidence="2" id="KW-0732">Signal</keyword>
<protein>
    <recommendedName>
        <fullName evidence="3">Bacterial repeat domain-containing protein</fullName>
    </recommendedName>
</protein>
<evidence type="ECO:0000256" key="1">
    <source>
        <dbReference type="SAM" id="Phobius"/>
    </source>
</evidence>
<organism evidence="4 5">
    <name type="scientific">Leucobacter edaphi</name>
    <dbReference type="NCBI Taxonomy" id="2796472"/>
    <lineage>
        <taxon>Bacteria</taxon>
        <taxon>Bacillati</taxon>
        <taxon>Actinomycetota</taxon>
        <taxon>Actinomycetes</taxon>
        <taxon>Micrococcales</taxon>
        <taxon>Microbacteriaceae</taxon>
        <taxon>Leucobacter</taxon>
    </lineage>
</organism>